<comment type="similarity">
    <text evidence="2 6">Belongs to the enoyl-CoA hydratase/isomerase family.</text>
</comment>
<keyword evidence="3" id="KW-0276">Fatty acid metabolism</keyword>
<comment type="pathway">
    <text evidence="1">Lipid metabolism; fatty acid beta-oxidation.</text>
</comment>
<name>A0A6J4SYG0_9ACTN</name>
<dbReference type="Gene3D" id="1.10.12.10">
    <property type="entry name" value="Lyase 2-enoyl-coa Hydratase, Chain A, domain 2"/>
    <property type="match status" value="1"/>
</dbReference>
<keyword evidence="7" id="KW-0456">Lyase</keyword>
<evidence type="ECO:0000256" key="3">
    <source>
        <dbReference type="ARBA" id="ARBA00022832"/>
    </source>
</evidence>
<dbReference type="EMBL" id="CADCVQ010000104">
    <property type="protein sequence ID" value="CAA9508438.1"/>
    <property type="molecule type" value="Genomic_DNA"/>
</dbReference>
<dbReference type="PANTHER" id="PTHR43149">
    <property type="entry name" value="ENOYL-COA HYDRATASE"/>
    <property type="match status" value="1"/>
</dbReference>
<dbReference type="InterPro" id="IPR045002">
    <property type="entry name" value="Ech1-like"/>
</dbReference>
<dbReference type="EC" id="4.2.1.17" evidence="7"/>
<dbReference type="InterPro" id="IPR001753">
    <property type="entry name" value="Enoyl-CoA_hydra/iso"/>
</dbReference>
<evidence type="ECO:0000256" key="1">
    <source>
        <dbReference type="ARBA" id="ARBA00005005"/>
    </source>
</evidence>
<dbReference type="InterPro" id="IPR014748">
    <property type="entry name" value="Enoyl-CoA_hydra_C"/>
</dbReference>
<dbReference type="Pfam" id="PF00378">
    <property type="entry name" value="ECH_1"/>
    <property type="match status" value="1"/>
</dbReference>
<reference evidence="7" key="1">
    <citation type="submission" date="2020-02" db="EMBL/GenBank/DDBJ databases">
        <authorList>
            <person name="Meier V. D."/>
        </authorList>
    </citation>
    <scope>NUCLEOTIDE SEQUENCE</scope>
    <source>
        <strain evidence="7">AVDCRST_MAG67</strain>
    </source>
</reference>
<dbReference type="SUPFAM" id="SSF52096">
    <property type="entry name" value="ClpP/crotonase"/>
    <property type="match status" value="1"/>
</dbReference>
<dbReference type="InterPro" id="IPR029045">
    <property type="entry name" value="ClpP/crotonase-like_dom_sf"/>
</dbReference>
<sequence length="259" mass="26943">MSLVLVEDRDAVRHIAINRPEKRNALSRAVIEELGVALRAAAAQGSVRIVVLRGEGAMFSSGMDTADLGGLAADPTKLREYREQILAIWNLCEDMAKPTIAQIHGACIGGAAELALACDLRVMAAEAVIGLVETRVGLIPDVGGCSRLPALVGLGRAKELIMASKIVDGTEAERIGLVNRVAAAADLDGATAQLASQLLSCGPLAVGLAKGVLNAAARPGFAGTLEQELAAQELCATSEDFREGMLALAEKRPPQFSGR</sequence>
<evidence type="ECO:0000256" key="5">
    <source>
        <dbReference type="ARBA" id="ARBA00023235"/>
    </source>
</evidence>
<dbReference type="CDD" id="cd06558">
    <property type="entry name" value="crotonase-like"/>
    <property type="match status" value="1"/>
</dbReference>
<evidence type="ECO:0000256" key="2">
    <source>
        <dbReference type="ARBA" id="ARBA00005254"/>
    </source>
</evidence>
<dbReference type="AlphaFoldDB" id="A0A6J4SYG0"/>
<evidence type="ECO:0000313" key="7">
    <source>
        <dbReference type="EMBL" id="CAA9508438.1"/>
    </source>
</evidence>
<keyword evidence="5" id="KW-0413">Isomerase</keyword>
<dbReference type="InterPro" id="IPR018376">
    <property type="entry name" value="Enoyl-CoA_hyd/isom_CS"/>
</dbReference>
<dbReference type="GO" id="GO:0016853">
    <property type="term" value="F:isomerase activity"/>
    <property type="evidence" value="ECO:0007669"/>
    <property type="project" value="UniProtKB-KW"/>
</dbReference>
<dbReference type="PANTHER" id="PTHR43149:SF1">
    <property type="entry name" value="DELTA(3,5)-DELTA(2,4)-DIENOYL-COA ISOMERASE, MITOCHONDRIAL"/>
    <property type="match status" value="1"/>
</dbReference>
<proteinExistence type="inferred from homology"/>
<gene>
    <name evidence="7" type="ORF">AVDCRST_MAG67-2574</name>
</gene>
<dbReference type="GO" id="GO:0004300">
    <property type="term" value="F:enoyl-CoA hydratase activity"/>
    <property type="evidence" value="ECO:0007669"/>
    <property type="project" value="UniProtKB-EC"/>
</dbReference>
<dbReference type="Gene3D" id="3.90.226.10">
    <property type="entry name" value="2-enoyl-CoA Hydratase, Chain A, domain 1"/>
    <property type="match status" value="1"/>
</dbReference>
<keyword evidence="4" id="KW-0443">Lipid metabolism</keyword>
<accession>A0A6J4SYG0</accession>
<dbReference type="GO" id="GO:0006631">
    <property type="term" value="P:fatty acid metabolic process"/>
    <property type="evidence" value="ECO:0007669"/>
    <property type="project" value="UniProtKB-KW"/>
</dbReference>
<organism evidence="7">
    <name type="scientific">uncultured Solirubrobacteraceae bacterium</name>
    <dbReference type="NCBI Taxonomy" id="1162706"/>
    <lineage>
        <taxon>Bacteria</taxon>
        <taxon>Bacillati</taxon>
        <taxon>Actinomycetota</taxon>
        <taxon>Thermoleophilia</taxon>
        <taxon>Solirubrobacterales</taxon>
        <taxon>Solirubrobacteraceae</taxon>
        <taxon>environmental samples</taxon>
    </lineage>
</organism>
<evidence type="ECO:0000256" key="4">
    <source>
        <dbReference type="ARBA" id="ARBA00023098"/>
    </source>
</evidence>
<protein>
    <submittedName>
        <fullName evidence="7">Enoyl-CoA hydratase</fullName>
        <ecNumber evidence="7">4.2.1.17</ecNumber>
    </submittedName>
</protein>
<evidence type="ECO:0000256" key="6">
    <source>
        <dbReference type="RuleBase" id="RU003707"/>
    </source>
</evidence>
<dbReference type="PROSITE" id="PS00166">
    <property type="entry name" value="ENOYL_COA_HYDRATASE"/>
    <property type="match status" value="1"/>
</dbReference>